<dbReference type="Proteomes" id="UP000005206">
    <property type="component" value="Chromosome 1"/>
</dbReference>
<keyword evidence="2" id="KW-1185">Reference proteome</keyword>
<proteinExistence type="predicted"/>
<evidence type="ECO:0000313" key="1">
    <source>
        <dbReference type="EMBL" id="EEU47946.1"/>
    </source>
</evidence>
<dbReference type="RefSeq" id="XP_003053659.1">
    <property type="nucleotide sequence ID" value="XM_003053613.1"/>
</dbReference>
<dbReference type="OrthoDB" id="4969524at2759"/>
<gene>
    <name evidence="1" type="ORF">NECHADRAFT_75040</name>
</gene>
<dbReference type="EMBL" id="GG698896">
    <property type="protein sequence ID" value="EEU47946.1"/>
    <property type="molecule type" value="Genomic_DNA"/>
</dbReference>
<evidence type="ECO:0000313" key="2">
    <source>
        <dbReference type="Proteomes" id="UP000005206"/>
    </source>
</evidence>
<reference evidence="1 2" key="1">
    <citation type="journal article" date="2009" name="PLoS Genet.">
        <title>The genome of Nectria haematococca: contribution of supernumerary chromosomes to gene expansion.</title>
        <authorList>
            <person name="Coleman J.J."/>
            <person name="Rounsley S.D."/>
            <person name="Rodriguez-Carres M."/>
            <person name="Kuo A."/>
            <person name="Wasmann C.C."/>
            <person name="Grimwood J."/>
            <person name="Schmutz J."/>
            <person name="Taga M."/>
            <person name="White G.J."/>
            <person name="Zhou S."/>
            <person name="Schwartz D.C."/>
            <person name="Freitag M."/>
            <person name="Ma L.J."/>
            <person name="Danchin E.G."/>
            <person name="Henrissat B."/>
            <person name="Coutinho P.M."/>
            <person name="Nelson D.R."/>
            <person name="Straney D."/>
            <person name="Napoli C.A."/>
            <person name="Barker B.M."/>
            <person name="Gribskov M."/>
            <person name="Rep M."/>
            <person name="Kroken S."/>
            <person name="Molnar I."/>
            <person name="Rensing C."/>
            <person name="Kennell J.C."/>
            <person name="Zamora J."/>
            <person name="Farman M.L."/>
            <person name="Selker E.U."/>
            <person name="Salamov A."/>
            <person name="Shapiro H."/>
            <person name="Pangilinan J."/>
            <person name="Lindquist E."/>
            <person name="Lamers C."/>
            <person name="Grigoriev I.V."/>
            <person name="Geiser D.M."/>
            <person name="Covert S.F."/>
            <person name="Temporini E."/>
            <person name="Vanetten H.D."/>
        </authorList>
    </citation>
    <scope>NUCLEOTIDE SEQUENCE [LARGE SCALE GENOMIC DNA]</scope>
    <source>
        <strain evidence="2">ATCC MYA-4622 / CBS 123669 / FGSC 9596 / NRRL 45880 / 77-13-4</strain>
    </source>
</reference>
<dbReference type="KEGG" id="nhe:NECHADRAFT_75040"/>
<protein>
    <submittedName>
        <fullName evidence="1">Uncharacterized protein</fullName>
    </submittedName>
</protein>
<dbReference type="VEuPathDB" id="FungiDB:NECHADRAFT_75040"/>
<dbReference type="eggNOG" id="ENOG502RJAK">
    <property type="taxonomic scope" value="Eukaryota"/>
</dbReference>
<dbReference type="AlphaFoldDB" id="C7YHP2"/>
<dbReference type="HOGENOM" id="CLU_1277921_0_0_1"/>
<name>C7YHP2_FUSV7</name>
<accession>C7YHP2</accession>
<sequence>MAAEKVFYKASERIRDLLATETPWIDHIYVVRYVDFTVNTPADEGGTCDDGKAPRPDEEVRSAIFIGKSDERYAGTLYETYRWPGSSKFKLGVTRYANLESHTHMSTDAPVGFIWKKDAEHLLDIVKSIPTPDPSAIYAPGNLPDGSDLPPQDSIEWVTSVTKALRTRGMLIEKKPTDWYIDESGVFHERGRAEAGVGKTTRVGTSTLVAPRTGQN</sequence>
<organism evidence="1 2">
    <name type="scientific">Fusarium vanettenii (strain ATCC MYA-4622 / CBS 123669 / FGSC 9596 / NRRL 45880 / 77-13-4)</name>
    <name type="common">Fusarium solani subsp. pisi</name>
    <dbReference type="NCBI Taxonomy" id="660122"/>
    <lineage>
        <taxon>Eukaryota</taxon>
        <taxon>Fungi</taxon>
        <taxon>Dikarya</taxon>
        <taxon>Ascomycota</taxon>
        <taxon>Pezizomycotina</taxon>
        <taxon>Sordariomycetes</taxon>
        <taxon>Hypocreomycetidae</taxon>
        <taxon>Hypocreales</taxon>
        <taxon>Nectriaceae</taxon>
        <taxon>Fusarium</taxon>
        <taxon>Fusarium solani species complex</taxon>
        <taxon>Fusarium vanettenii</taxon>
    </lineage>
</organism>
<dbReference type="OMA" id="NIRQHEY"/>
<dbReference type="InParanoid" id="C7YHP2"/>
<dbReference type="GeneID" id="9664618"/>